<dbReference type="Gene3D" id="1.20.1050.10">
    <property type="match status" value="1"/>
</dbReference>
<dbReference type="AlphaFoldDB" id="L8H4T9"/>
<evidence type="ECO:0000313" key="2">
    <source>
        <dbReference type="EMBL" id="ELR19476.1"/>
    </source>
</evidence>
<dbReference type="Pfam" id="PF14497">
    <property type="entry name" value="GST_C_3"/>
    <property type="match status" value="1"/>
</dbReference>
<dbReference type="GO" id="GO:0006749">
    <property type="term" value="P:glutathione metabolic process"/>
    <property type="evidence" value="ECO:0007669"/>
    <property type="project" value="TreeGrafter"/>
</dbReference>
<dbReference type="VEuPathDB" id="AmoebaDB:ACA1_267460"/>
<dbReference type="InterPro" id="IPR004046">
    <property type="entry name" value="GST_C"/>
</dbReference>
<dbReference type="InterPro" id="IPR050213">
    <property type="entry name" value="GST_superfamily"/>
</dbReference>
<dbReference type="GO" id="GO:0004364">
    <property type="term" value="F:glutathione transferase activity"/>
    <property type="evidence" value="ECO:0007669"/>
    <property type="project" value="TreeGrafter"/>
</dbReference>
<dbReference type="InterPro" id="IPR036282">
    <property type="entry name" value="Glutathione-S-Trfase_C_sf"/>
</dbReference>
<dbReference type="EMBL" id="KB007933">
    <property type="protein sequence ID" value="ELR19476.1"/>
    <property type="molecule type" value="Genomic_DNA"/>
</dbReference>
<dbReference type="OrthoDB" id="16788at2759"/>
<keyword evidence="2" id="KW-0808">Transferase</keyword>
<dbReference type="PROSITE" id="PS50405">
    <property type="entry name" value="GST_CTER"/>
    <property type="match status" value="1"/>
</dbReference>
<evidence type="ECO:0000259" key="1">
    <source>
        <dbReference type="PROSITE" id="PS50405"/>
    </source>
</evidence>
<dbReference type="PANTHER" id="PTHR11571">
    <property type="entry name" value="GLUTATHIONE S-TRANSFERASE"/>
    <property type="match status" value="1"/>
</dbReference>
<dbReference type="KEGG" id="acan:ACA1_267460"/>
<feature type="non-terminal residue" evidence="2">
    <location>
        <position position="1"/>
    </location>
</feature>
<evidence type="ECO:0000313" key="3">
    <source>
        <dbReference type="Proteomes" id="UP000011083"/>
    </source>
</evidence>
<accession>L8H4T9</accession>
<organism evidence="2 3">
    <name type="scientific">Acanthamoeba castellanii (strain ATCC 30010 / Neff)</name>
    <dbReference type="NCBI Taxonomy" id="1257118"/>
    <lineage>
        <taxon>Eukaryota</taxon>
        <taxon>Amoebozoa</taxon>
        <taxon>Discosea</taxon>
        <taxon>Longamoebia</taxon>
        <taxon>Centramoebida</taxon>
        <taxon>Acanthamoebidae</taxon>
        <taxon>Acanthamoeba</taxon>
    </lineage>
</organism>
<protein>
    <submittedName>
        <fullName evidence="2">Glutathione S-transferase, C-terminal domain containing protein</fullName>
    </submittedName>
</protein>
<name>L8H4T9_ACACF</name>
<dbReference type="InterPro" id="IPR010987">
    <property type="entry name" value="Glutathione-S-Trfase_C-like"/>
</dbReference>
<dbReference type="RefSeq" id="XP_004341562.1">
    <property type="nucleotide sequence ID" value="XM_004341514.1"/>
</dbReference>
<dbReference type="Proteomes" id="UP000011083">
    <property type="component" value="Unassembled WGS sequence"/>
</dbReference>
<keyword evidence="3" id="KW-1185">Reference proteome</keyword>
<sequence length="103" mass="11463">FTPAEQLAEAKEKLVKETLPGQLANFEKLLEKNGNSGYLVGSKLSYADLSLWAVVRLLVSRIEGTSEESLLGSFPAVKKLFTTVSERERLKAYVARDVYAKQQ</sequence>
<proteinExistence type="predicted"/>
<dbReference type="SUPFAM" id="SSF47616">
    <property type="entry name" value="GST C-terminal domain-like"/>
    <property type="match status" value="1"/>
</dbReference>
<gene>
    <name evidence="2" type="ORF">ACA1_267460</name>
</gene>
<feature type="domain" description="GST C-terminal" evidence="1">
    <location>
        <begin position="1"/>
        <end position="103"/>
    </location>
</feature>
<dbReference type="GeneID" id="14920259"/>
<reference evidence="2 3" key="1">
    <citation type="journal article" date="2013" name="Genome Biol.">
        <title>Genome of Acanthamoeba castellanii highlights extensive lateral gene transfer and early evolution of tyrosine kinase signaling.</title>
        <authorList>
            <person name="Clarke M."/>
            <person name="Lohan A.J."/>
            <person name="Liu B."/>
            <person name="Lagkouvardos I."/>
            <person name="Roy S."/>
            <person name="Zafar N."/>
            <person name="Bertelli C."/>
            <person name="Schilde C."/>
            <person name="Kianianmomeni A."/>
            <person name="Burglin T.R."/>
            <person name="Frech C."/>
            <person name="Turcotte B."/>
            <person name="Kopec K.O."/>
            <person name="Synnott J.M."/>
            <person name="Choo C."/>
            <person name="Paponov I."/>
            <person name="Finkler A."/>
            <person name="Soon Heng Tan C."/>
            <person name="Hutchins A.P."/>
            <person name="Weinmeier T."/>
            <person name="Rattei T."/>
            <person name="Chu J.S."/>
            <person name="Gimenez G."/>
            <person name="Irimia M."/>
            <person name="Rigden D.J."/>
            <person name="Fitzpatrick D.A."/>
            <person name="Lorenzo-Morales J."/>
            <person name="Bateman A."/>
            <person name="Chiu C.H."/>
            <person name="Tang P."/>
            <person name="Hegemann P."/>
            <person name="Fromm H."/>
            <person name="Raoult D."/>
            <person name="Greub G."/>
            <person name="Miranda-Saavedra D."/>
            <person name="Chen N."/>
            <person name="Nash P."/>
            <person name="Ginger M.L."/>
            <person name="Horn M."/>
            <person name="Schaap P."/>
            <person name="Caler L."/>
            <person name="Loftus B."/>
        </authorList>
    </citation>
    <scope>NUCLEOTIDE SEQUENCE [LARGE SCALE GENOMIC DNA]</scope>
    <source>
        <strain evidence="2 3">Neff</strain>
    </source>
</reference>